<comment type="caution">
    <text evidence="1">The sequence shown here is derived from an EMBL/GenBank/DDBJ whole genome shotgun (WGS) entry which is preliminary data.</text>
</comment>
<dbReference type="EMBL" id="JASJOS010000009">
    <property type="protein sequence ID" value="MDJ1482964.1"/>
    <property type="molecule type" value="Genomic_DNA"/>
</dbReference>
<proteinExistence type="predicted"/>
<protein>
    <submittedName>
        <fullName evidence="1">Uncharacterized protein</fullName>
    </submittedName>
</protein>
<evidence type="ECO:0000313" key="2">
    <source>
        <dbReference type="Proteomes" id="UP001241110"/>
    </source>
</evidence>
<organism evidence="1 2">
    <name type="scientific">Xanthocytophaga flava</name>
    <dbReference type="NCBI Taxonomy" id="3048013"/>
    <lineage>
        <taxon>Bacteria</taxon>
        <taxon>Pseudomonadati</taxon>
        <taxon>Bacteroidota</taxon>
        <taxon>Cytophagia</taxon>
        <taxon>Cytophagales</taxon>
        <taxon>Rhodocytophagaceae</taxon>
        <taxon>Xanthocytophaga</taxon>
    </lineage>
</organism>
<dbReference type="AlphaFoldDB" id="A0AAE3QUD8"/>
<dbReference type="Proteomes" id="UP001241110">
    <property type="component" value="Unassembled WGS sequence"/>
</dbReference>
<reference evidence="1" key="1">
    <citation type="submission" date="2023-05" db="EMBL/GenBank/DDBJ databases">
        <authorList>
            <person name="Zhang X."/>
        </authorList>
    </citation>
    <scope>NUCLEOTIDE SEQUENCE</scope>
    <source>
        <strain evidence="1">YF14B1</strain>
    </source>
</reference>
<accession>A0AAE3QUD8</accession>
<evidence type="ECO:0000313" key="1">
    <source>
        <dbReference type="EMBL" id="MDJ1482964.1"/>
    </source>
</evidence>
<sequence>MTSRELSIYFTISYILPLEDLLDMLNLLNKHVKIIVNDLNLMNEKREWIDVSVSSFEQLLNEIESIDRNGWRMIVINNSTSDLLKIVFSKIDNSMYSIGITIPEKLNTKETENLPVLGLSIFSLILFNRKKIVMAYYGGNYANIYSEKLSFEETISINFFPSWLQYFGKEELENQGGIDALEANSLLKTSRIHDGLLIQIGDGPYDAFTPEGEELLVKATRSLPPVKK</sequence>
<gene>
    <name evidence="1" type="ORF">QNI16_20850</name>
</gene>
<dbReference type="RefSeq" id="WP_313982397.1">
    <property type="nucleotide sequence ID" value="NZ_JASJOS010000009.1"/>
</dbReference>
<name>A0AAE3QUD8_9BACT</name>